<protein>
    <recommendedName>
        <fullName evidence="4">DUF4025 domain-containing protein</fullName>
    </recommendedName>
</protein>
<comment type="caution">
    <text evidence="2">The sequence shown here is derived from an EMBL/GenBank/DDBJ whole genome shotgun (WGS) entry which is preliminary data.</text>
</comment>
<evidence type="ECO:0000256" key="1">
    <source>
        <dbReference type="SAM" id="MobiDB-lite"/>
    </source>
</evidence>
<dbReference type="RefSeq" id="WP_140964271.1">
    <property type="nucleotide sequence ID" value="NZ_VEVQ02000017.1"/>
</dbReference>
<evidence type="ECO:0008006" key="4">
    <source>
        <dbReference type="Google" id="ProtNLM"/>
    </source>
</evidence>
<evidence type="ECO:0000313" key="3">
    <source>
        <dbReference type="Proteomes" id="UP000817854"/>
    </source>
</evidence>
<keyword evidence="3" id="KW-1185">Reference proteome</keyword>
<accession>A0ABX0IYF1</accession>
<evidence type="ECO:0000313" key="2">
    <source>
        <dbReference type="EMBL" id="NHN27762.1"/>
    </source>
</evidence>
<feature type="compositionally biased region" description="Acidic residues" evidence="1">
    <location>
        <begin position="78"/>
        <end position="90"/>
    </location>
</feature>
<organism evidence="2 3">
    <name type="scientific">Flavobacterium jejuense</name>
    <dbReference type="NCBI Taxonomy" id="1544455"/>
    <lineage>
        <taxon>Bacteria</taxon>
        <taxon>Pseudomonadati</taxon>
        <taxon>Bacteroidota</taxon>
        <taxon>Flavobacteriia</taxon>
        <taxon>Flavobacteriales</taxon>
        <taxon>Flavobacteriaceae</taxon>
        <taxon>Flavobacterium</taxon>
    </lineage>
</organism>
<reference evidence="2" key="1">
    <citation type="submission" date="2019-05" db="EMBL/GenBank/DDBJ databases">
        <authorList>
            <person name="Lianzixin W."/>
        </authorList>
    </citation>
    <scope>NUCLEOTIDE SEQUENCE</scope>
    <source>
        <strain evidence="2">EC11</strain>
    </source>
</reference>
<gene>
    <name evidence="2" type="ORF">FIA58_018945</name>
</gene>
<reference evidence="2" key="2">
    <citation type="submission" date="2020-02" db="EMBL/GenBank/DDBJ databases">
        <title>Flavobacterium profundi sp. nov., isolated from a deep-sea seamount.</title>
        <authorList>
            <person name="Zhang D.-C."/>
        </authorList>
    </citation>
    <scope>NUCLEOTIDE SEQUENCE</scope>
    <source>
        <strain evidence="2">EC11</strain>
    </source>
</reference>
<dbReference type="EMBL" id="VEVQ02000017">
    <property type="protein sequence ID" value="NHN27762.1"/>
    <property type="molecule type" value="Genomic_DNA"/>
</dbReference>
<sequence length="99" mass="11188">MKNSKKPKEATIESKLKATNYPASEDIYNKNKEEKELNPEDISKKKSNKISIGKMNEKSFEDVKTGVDLDVPGAELDDVQENIGSEDEENNYYSQADTK</sequence>
<proteinExistence type="predicted"/>
<feature type="region of interest" description="Disordered" evidence="1">
    <location>
        <begin position="78"/>
        <end position="99"/>
    </location>
</feature>
<dbReference type="Proteomes" id="UP000817854">
    <property type="component" value="Unassembled WGS sequence"/>
</dbReference>
<name>A0ABX0IYF1_9FLAO</name>